<dbReference type="STRING" id="758825.SAMN02982985_01992"/>
<gene>
    <name evidence="2" type="ORF">SAMN02982985_01992</name>
</gene>
<keyword evidence="3" id="KW-1185">Reference proteome</keyword>
<dbReference type="Gene3D" id="3.40.190.10">
    <property type="entry name" value="Periplasmic binding protein-like II"/>
    <property type="match status" value="2"/>
</dbReference>
<keyword evidence="1" id="KW-0732">Signal</keyword>
<evidence type="ECO:0000256" key="1">
    <source>
        <dbReference type="SAM" id="SignalP"/>
    </source>
</evidence>
<feature type="chain" id="PRO_5011447573" evidence="1">
    <location>
        <begin position="19"/>
        <end position="253"/>
    </location>
</feature>
<name>A0A1I4LJC4_9BURK</name>
<dbReference type="EMBL" id="FOTW01000009">
    <property type="protein sequence ID" value="SFL91060.1"/>
    <property type="molecule type" value="Genomic_DNA"/>
</dbReference>
<evidence type="ECO:0000313" key="2">
    <source>
        <dbReference type="EMBL" id="SFL91060.1"/>
    </source>
</evidence>
<feature type="signal peptide" evidence="1">
    <location>
        <begin position="1"/>
        <end position="18"/>
    </location>
</feature>
<dbReference type="OrthoDB" id="8594082at2"/>
<reference evidence="2 3" key="1">
    <citation type="submission" date="2016-10" db="EMBL/GenBank/DDBJ databases">
        <authorList>
            <person name="de Groot N.N."/>
        </authorList>
    </citation>
    <scope>NUCLEOTIDE SEQUENCE [LARGE SCALE GENOMIC DNA]</scope>
    <source>
        <strain evidence="2 3">ATCC 43154</strain>
    </source>
</reference>
<dbReference type="Proteomes" id="UP000199470">
    <property type="component" value="Unassembled WGS sequence"/>
</dbReference>
<dbReference type="PANTHER" id="PTHR38834">
    <property type="entry name" value="PERIPLASMIC SUBSTRATE BINDING PROTEIN FAMILY 3"/>
    <property type="match status" value="1"/>
</dbReference>
<dbReference type="PANTHER" id="PTHR38834:SF3">
    <property type="entry name" value="SOLUTE-BINDING PROTEIN FAMILY 3_N-TERMINAL DOMAIN-CONTAINING PROTEIN"/>
    <property type="match status" value="1"/>
</dbReference>
<dbReference type="AlphaFoldDB" id="A0A1I4LJC4"/>
<dbReference type="SUPFAM" id="SSF53850">
    <property type="entry name" value="Periplasmic binding protein-like II"/>
    <property type="match status" value="1"/>
</dbReference>
<protein>
    <submittedName>
        <fullName evidence="2">Extracellular solute-binding protein, family 3</fullName>
    </submittedName>
</protein>
<organism evidence="2 3">
    <name type="scientific">Rugamonas rubra</name>
    <dbReference type="NCBI Taxonomy" id="758825"/>
    <lineage>
        <taxon>Bacteria</taxon>
        <taxon>Pseudomonadati</taxon>
        <taxon>Pseudomonadota</taxon>
        <taxon>Betaproteobacteria</taxon>
        <taxon>Burkholderiales</taxon>
        <taxon>Oxalobacteraceae</taxon>
        <taxon>Telluria group</taxon>
        <taxon>Rugamonas</taxon>
    </lineage>
</organism>
<evidence type="ECO:0000313" key="3">
    <source>
        <dbReference type="Proteomes" id="UP000199470"/>
    </source>
</evidence>
<proteinExistence type="predicted"/>
<accession>A0A1I4LJC4</accession>
<sequence length="253" mass="27602">MKRLLPLSLLSLSLICRAAPAQDWHVYTHSGGGQTALLDGTLHGKPNGGKRAYYVELVHAMLVQLGLPGRIDEVPLARGLAMLRSRDDVVLFNLDRTPEREDKFAWVGPISEESDYLYERTAAPTGIRSLAEARPLRVCVLNGNVHDELLAAAGLRNLYRHNNYAGCFQMLMLGRVDLVASADGGLRHKLREARIAAAAIQATPVRIAHSKGYIALSKAVPAAELARWNAALATLGRNGTLRRLQQQYAGAEP</sequence>
<dbReference type="RefSeq" id="WP_139236394.1">
    <property type="nucleotide sequence ID" value="NZ_FOTW01000009.1"/>
</dbReference>